<comment type="caution">
    <text evidence="1">The sequence shown here is derived from an EMBL/GenBank/DDBJ whole genome shotgun (WGS) entry which is preliminary data.</text>
</comment>
<evidence type="ECO:0000313" key="1">
    <source>
        <dbReference type="EMBL" id="RNA20681.1"/>
    </source>
</evidence>
<keyword evidence="2" id="KW-1185">Reference proteome</keyword>
<evidence type="ECO:0000313" key="2">
    <source>
        <dbReference type="Proteomes" id="UP000276133"/>
    </source>
</evidence>
<proteinExistence type="predicted"/>
<name>A0A3M7RB68_BRAPC</name>
<reference evidence="1 2" key="1">
    <citation type="journal article" date="2018" name="Sci. Rep.">
        <title>Genomic signatures of local adaptation to the degree of environmental predictability in rotifers.</title>
        <authorList>
            <person name="Franch-Gras L."/>
            <person name="Hahn C."/>
            <person name="Garcia-Roger E.M."/>
            <person name="Carmona M.J."/>
            <person name="Serra M."/>
            <person name="Gomez A."/>
        </authorList>
    </citation>
    <scope>NUCLEOTIDE SEQUENCE [LARGE SCALE GENOMIC DNA]</scope>
    <source>
        <strain evidence="1">HYR1</strain>
    </source>
</reference>
<protein>
    <submittedName>
        <fullName evidence="1">Uncharacterized protein</fullName>
    </submittedName>
</protein>
<dbReference type="EMBL" id="REGN01003806">
    <property type="protein sequence ID" value="RNA20681.1"/>
    <property type="molecule type" value="Genomic_DNA"/>
</dbReference>
<organism evidence="1 2">
    <name type="scientific">Brachionus plicatilis</name>
    <name type="common">Marine rotifer</name>
    <name type="synonym">Brachionus muelleri</name>
    <dbReference type="NCBI Taxonomy" id="10195"/>
    <lineage>
        <taxon>Eukaryota</taxon>
        <taxon>Metazoa</taxon>
        <taxon>Spiralia</taxon>
        <taxon>Gnathifera</taxon>
        <taxon>Rotifera</taxon>
        <taxon>Eurotatoria</taxon>
        <taxon>Monogononta</taxon>
        <taxon>Pseudotrocha</taxon>
        <taxon>Ploima</taxon>
        <taxon>Brachionidae</taxon>
        <taxon>Brachionus</taxon>
    </lineage>
</organism>
<dbReference type="AlphaFoldDB" id="A0A3M7RB68"/>
<dbReference type="Proteomes" id="UP000276133">
    <property type="component" value="Unassembled WGS sequence"/>
</dbReference>
<accession>A0A3M7RB68</accession>
<gene>
    <name evidence="1" type="ORF">BpHYR1_029790</name>
</gene>
<sequence length="90" mass="10678">MRQKQNKQFLNHNKNDKFLIGLQRFRVVVHKQVEVSQRQVNFGSFDPVFPQFFAIAFSLQLAPFQMQGPRSLLKTIDRLDEKKIILFSRV</sequence>